<evidence type="ECO:0000313" key="9">
    <source>
        <dbReference type="EMBL" id="KAJ9132981.1"/>
    </source>
</evidence>
<dbReference type="EMBL" id="JANBVO010000054">
    <property type="protein sequence ID" value="KAJ9132981.1"/>
    <property type="molecule type" value="Genomic_DNA"/>
</dbReference>
<dbReference type="GO" id="GO:0005739">
    <property type="term" value="C:mitochondrion"/>
    <property type="evidence" value="ECO:0007669"/>
    <property type="project" value="UniProtKB-SubCell"/>
</dbReference>
<keyword evidence="4 7" id="KW-0808">Transferase</keyword>
<evidence type="ECO:0000256" key="8">
    <source>
        <dbReference type="SAM" id="MobiDB-lite"/>
    </source>
</evidence>
<dbReference type="EC" id="2.1.1.320" evidence="7"/>
<dbReference type="PANTHER" id="PTHR12049:SF5">
    <property type="entry name" value="PROTEIN ARGININE METHYLTRANSFERASE NDUFAF7 HOMOLOG, MITOCHONDRIAL"/>
    <property type="match status" value="1"/>
</dbReference>
<evidence type="ECO:0000256" key="6">
    <source>
        <dbReference type="ARBA" id="ARBA00048612"/>
    </source>
</evidence>
<comment type="function">
    <text evidence="7">Arginine methyltransferase involved in the assembly or stability of mitochondrial NADH:ubiquinone oxidoreductase complex (complex I).</text>
</comment>
<evidence type="ECO:0000313" key="10">
    <source>
        <dbReference type="Proteomes" id="UP001174694"/>
    </source>
</evidence>
<dbReference type="AlphaFoldDB" id="A0AA38R3J9"/>
<evidence type="ECO:0000256" key="2">
    <source>
        <dbReference type="ARBA" id="ARBA00005891"/>
    </source>
</evidence>
<keyword evidence="3 7" id="KW-0489">Methyltransferase</keyword>
<feature type="compositionally biased region" description="Basic residues" evidence="8">
    <location>
        <begin position="42"/>
        <end position="51"/>
    </location>
</feature>
<comment type="caution">
    <text evidence="9">The sequence shown here is derived from an EMBL/GenBank/DDBJ whole genome shotgun (WGS) entry which is preliminary data.</text>
</comment>
<name>A0AA38R3J9_9PEZI</name>
<dbReference type="InterPro" id="IPR029063">
    <property type="entry name" value="SAM-dependent_MTases_sf"/>
</dbReference>
<keyword evidence="10" id="KW-1185">Reference proteome</keyword>
<reference evidence="9" key="1">
    <citation type="submission" date="2022-07" db="EMBL/GenBank/DDBJ databases">
        <title>Fungi with potential for degradation of polypropylene.</title>
        <authorList>
            <person name="Gostincar C."/>
        </authorList>
    </citation>
    <scope>NUCLEOTIDE SEQUENCE</scope>
    <source>
        <strain evidence="9">EXF-13308</strain>
    </source>
</reference>
<protein>
    <recommendedName>
        <fullName evidence="7">Protein arginine methyltransferase NDUFAF7</fullName>
        <ecNumber evidence="7">2.1.1.320</ecNumber>
    </recommendedName>
</protein>
<organism evidence="9 10">
    <name type="scientific">Pleurostoma richardsiae</name>
    <dbReference type="NCBI Taxonomy" id="41990"/>
    <lineage>
        <taxon>Eukaryota</taxon>
        <taxon>Fungi</taxon>
        <taxon>Dikarya</taxon>
        <taxon>Ascomycota</taxon>
        <taxon>Pezizomycotina</taxon>
        <taxon>Sordariomycetes</taxon>
        <taxon>Sordariomycetidae</taxon>
        <taxon>Calosphaeriales</taxon>
        <taxon>Pleurostomataceae</taxon>
        <taxon>Pleurostoma</taxon>
    </lineage>
</organism>
<dbReference type="InterPro" id="IPR003788">
    <property type="entry name" value="NDUFAF7"/>
</dbReference>
<comment type="catalytic activity">
    <reaction evidence="6 7">
        <text>L-arginyl-[protein] + 2 S-adenosyl-L-methionine = N(omega),N(omega)'-dimethyl-L-arginyl-[protein] + 2 S-adenosyl-L-homocysteine + 2 H(+)</text>
        <dbReference type="Rhea" id="RHEA:48108"/>
        <dbReference type="Rhea" id="RHEA-COMP:10532"/>
        <dbReference type="Rhea" id="RHEA-COMP:11992"/>
        <dbReference type="ChEBI" id="CHEBI:15378"/>
        <dbReference type="ChEBI" id="CHEBI:29965"/>
        <dbReference type="ChEBI" id="CHEBI:57856"/>
        <dbReference type="ChEBI" id="CHEBI:59789"/>
        <dbReference type="ChEBI" id="CHEBI:88221"/>
        <dbReference type="EC" id="2.1.1.320"/>
    </reaction>
</comment>
<sequence>MDSPIVTQLFRQLFRHHPCCQSRPNVARLASSSLGGVRLGVQHHQHHHQHRAMSSSRGGKPAMASNESDWQQRTDLFPTDMAEEFKSYPTVTAKDLRKSRDRPRRVKMLMRDFIEDSLYNPHYGYFSKQVVIFSPGEPFDFPSIRDDLEFQTLLSRRYTEFEDSLDAASVSDTRQLWYTPTELFRPYYGQAVARYLISNYVLTSYPYHDLIIYEMGAGRGTLMLNILDHIRDTEPAVYERTRYRVIEISSALADLQARQLLRDAASRGHASRVEIINKSVFDWAEPVPSPCFFLAFEVFDNFAHDIVRYDLATGAPLQGTVLVDEKGDFYEFYLPAPLDPVAARFLRVRRAATGGHYPRPYPASRLARLLQGVLPFAPNLSAPEYIPTRLMQFFDVLERYFPAHRLVTSDFHSLPDAVPGLNAPIVQTRFQRRPVPVTTPLVHQGYFDIMFPTDFGIVEAIYQAITGKLTRVLSHEDFMRRWAYVEDCETKSGENPLLSWYKNASVMTTV</sequence>
<comment type="similarity">
    <text evidence="2 7">Belongs to the NDUFAF7 family.</text>
</comment>
<feature type="region of interest" description="Disordered" evidence="8">
    <location>
        <begin position="42"/>
        <end position="70"/>
    </location>
</feature>
<dbReference type="GO" id="GO:0035243">
    <property type="term" value="F:protein-arginine omega-N symmetric methyltransferase activity"/>
    <property type="evidence" value="ECO:0007669"/>
    <property type="project" value="UniProtKB-EC"/>
</dbReference>
<evidence type="ECO:0000256" key="7">
    <source>
        <dbReference type="RuleBase" id="RU364114"/>
    </source>
</evidence>
<evidence type="ECO:0000256" key="4">
    <source>
        <dbReference type="ARBA" id="ARBA00022679"/>
    </source>
</evidence>
<dbReference type="Pfam" id="PF02636">
    <property type="entry name" value="Methyltransf_28"/>
    <property type="match status" value="1"/>
</dbReference>
<gene>
    <name evidence="9" type="ORF">NKR23_g11067</name>
</gene>
<dbReference type="PANTHER" id="PTHR12049">
    <property type="entry name" value="PROTEIN ARGININE METHYLTRANSFERASE NDUFAF7, MITOCHONDRIAL"/>
    <property type="match status" value="1"/>
</dbReference>
<keyword evidence="5 7" id="KW-0496">Mitochondrion</keyword>
<dbReference type="FunFam" id="3.40.50.12710:FF:000002">
    <property type="entry name" value="Protein arginine methyltransferase NDUFAF7"/>
    <property type="match status" value="1"/>
</dbReference>
<dbReference type="SUPFAM" id="SSF53335">
    <property type="entry name" value="S-adenosyl-L-methionine-dependent methyltransferases"/>
    <property type="match status" value="1"/>
</dbReference>
<proteinExistence type="inferred from homology"/>
<comment type="subcellular location">
    <subcellularLocation>
        <location evidence="1 7">Mitochondrion</location>
    </subcellularLocation>
</comment>
<dbReference type="GO" id="GO:0032259">
    <property type="term" value="P:methylation"/>
    <property type="evidence" value="ECO:0007669"/>
    <property type="project" value="UniProtKB-KW"/>
</dbReference>
<accession>A0AA38R3J9</accession>
<dbReference type="Gene3D" id="3.40.50.12710">
    <property type="match status" value="1"/>
</dbReference>
<evidence type="ECO:0000256" key="3">
    <source>
        <dbReference type="ARBA" id="ARBA00022603"/>
    </source>
</evidence>
<dbReference type="InterPro" id="IPR038375">
    <property type="entry name" value="NDUFAF7_sf"/>
</dbReference>
<evidence type="ECO:0000256" key="1">
    <source>
        <dbReference type="ARBA" id="ARBA00004173"/>
    </source>
</evidence>
<dbReference type="Proteomes" id="UP001174694">
    <property type="component" value="Unassembled WGS sequence"/>
</dbReference>
<evidence type="ECO:0000256" key="5">
    <source>
        <dbReference type="ARBA" id="ARBA00023128"/>
    </source>
</evidence>